<dbReference type="EMBL" id="CAJNOO010000225">
    <property type="protein sequence ID" value="CAF0865107.1"/>
    <property type="molecule type" value="Genomic_DNA"/>
</dbReference>
<evidence type="ECO:0000256" key="2">
    <source>
        <dbReference type="SAM" id="Phobius"/>
    </source>
</evidence>
<keyword evidence="2" id="KW-0472">Membrane</keyword>
<keyword evidence="2" id="KW-0812">Transmembrane</keyword>
<reference evidence="3" key="1">
    <citation type="submission" date="2021-02" db="EMBL/GenBank/DDBJ databases">
        <authorList>
            <person name="Nowell W R."/>
        </authorList>
    </citation>
    <scope>NUCLEOTIDE SEQUENCE</scope>
</reference>
<dbReference type="Proteomes" id="UP000663882">
    <property type="component" value="Unassembled WGS sequence"/>
</dbReference>
<accession>A0A813X9P8</accession>
<evidence type="ECO:0000256" key="1">
    <source>
        <dbReference type="SAM" id="MobiDB-lite"/>
    </source>
</evidence>
<evidence type="ECO:0000313" key="3">
    <source>
        <dbReference type="EMBL" id="CAF0865107.1"/>
    </source>
</evidence>
<gene>
    <name evidence="3" type="ORF">RFH988_LOCUS7174</name>
</gene>
<feature type="transmembrane region" description="Helical" evidence="2">
    <location>
        <begin position="173"/>
        <end position="191"/>
    </location>
</feature>
<feature type="transmembrane region" description="Helical" evidence="2">
    <location>
        <begin position="6"/>
        <end position="29"/>
    </location>
</feature>
<dbReference type="OrthoDB" id="10011647at2759"/>
<evidence type="ECO:0000313" key="4">
    <source>
        <dbReference type="Proteomes" id="UP000663882"/>
    </source>
</evidence>
<proteinExistence type="predicted"/>
<sequence>MNTGAKWGIGLGAGIPGALILIGLIGFLIKFIMQRCRSKAWDEIISLPKHLDSSDNSTNRRPPKRLSTEREPLFSTTTPNVAAVSDGHISIPIDDNNLSSGQHSHGSAPKHEHTIVQIQRERLNRLKEEENRSRPMLSLSTGELDMQYAIDQAQKEFEESKSHFIFNAWLKHLLMFFFAAIITHFTAIASGKAKDPR</sequence>
<comment type="caution">
    <text evidence="3">The sequence shown here is derived from an EMBL/GenBank/DDBJ whole genome shotgun (WGS) entry which is preliminary data.</text>
</comment>
<name>A0A813X9P8_9BILA</name>
<keyword evidence="2" id="KW-1133">Transmembrane helix</keyword>
<feature type="region of interest" description="Disordered" evidence="1">
    <location>
        <begin position="51"/>
        <end position="73"/>
    </location>
</feature>
<dbReference type="AlphaFoldDB" id="A0A813X9P8"/>
<organism evidence="3 4">
    <name type="scientific">Rotaria sordida</name>
    <dbReference type="NCBI Taxonomy" id="392033"/>
    <lineage>
        <taxon>Eukaryota</taxon>
        <taxon>Metazoa</taxon>
        <taxon>Spiralia</taxon>
        <taxon>Gnathifera</taxon>
        <taxon>Rotifera</taxon>
        <taxon>Eurotatoria</taxon>
        <taxon>Bdelloidea</taxon>
        <taxon>Philodinida</taxon>
        <taxon>Philodinidae</taxon>
        <taxon>Rotaria</taxon>
    </lineage>
</organism>
<protein>
    <submittedName>
        <fullName evidence="3">Uncharacterized protein</fullName>
    </submittedName>
</protein>